<dbReference type="Gene3D" id="1.20.1250.20">
    <property type="entry name" value="MFS general substrate transporter like domains"/>
    <property type="match status" value="2"/>
</dbReference>
<evidence type="ECO:0000259" key="5">
    <source>
        <dbReference type="PROSITE" id="PS50850"/>
    </source>
</evidence>
<feature type="transmembrane region" description="Helical" evidence="4">
    <location>
        <begin position="303"/>
        <end position="321"/>
    </location>
</feature>
<keyword evidence="1 4" id="KW-0812">Transmembrane</keyword>
<feature type="transmembrane region" description="Helical" evidence="4">
    <location>
        <begin position="216"/>
        <end position="236"/>
    </location>
</feature>
<dbReference type="Pfam" id="PF07690">
    <property type="entry name" value="MFS_1"/>
    <property type="match status" value="1"/>
</dbReference>
<dbReference type="GO" id="GO:0022857">
    <property type="term" value="F:transmembrane transporter activity"/>
    <property type="evidence" value="ECO:0007669"/>
    <property type="project" value="InterPro"/>
</dbReference>
<evidence type="ECO:0000313" key="6">
    <source>
        <dbReference type="EMBL" id="KDN96362.1"/>
    </source>
</evidence>
<feature type="transmembrane region" description="Helical" evidence="4">
    <location>
        <begin position="84"/>
        <end position="103"/>
    </location>
</feature>
<dbReference type="RefSeq" id="WP_051623118.1">
    <property type="nucleotide sequence ID" value="NZ_AP020335.1"/>
</dbReference>
<protein>
    <recommendedName>
        <fullName evidence="5">Major facilitator superfamily (MFS) profile domain-containing protein</fullName>
    </recommendedName>
</protein>
<dbReference type="PROSITE" id="PS50850">
    <property type="entry name" value="MFS"/>
    <property type="match status" value="1"/>
</dbReference>
<dbReference type="InterPro" id="IPR020846">
    <property type="entry name" value="MFS_dom"/>
</dbReference>
<dbReference type="CDD" id="cd17370">
    <property type="entry name" value="MFS_MJ1317_like"/>
    <property type="match status" value="1"/>
</dbReference>
<keyword evidence="2 4" id="KW-1133">Transmembrane helix</keyword>
<feature type="transmembrane region" description="Helical" evidence="4">
    <location>
        <begin position="141"/>
        <end position="159"/>
    </location>
</feature>
<evidence type="ECO:0000256" key="4">
    <source>
        <dbReference type="SAM" id="Phobius"/>
    </source>
</evidence>
<dbReference type="InterPro" id="IPR036259">
    <property type="entry name" value="MFS_trans_sf"/>
</dbReference>
<evidence type="ECO:0000256" key="1">
    <source>
        <dbReference type="ARBA" id="ARBA00022692"/>
    </source>
</evidence>
<name>A0A066ZS85_HYDMR</name>
<gene>
    <name evidence="6" type="ORF">EI16_08795</name>
</gene>
<comment type="caution">
    <text evidence="6">The sequence shown here is derived from an EMBL/GenBank/DDBJ whole genome shotgun (WGS) entry which is preliminary data.</text>
</comment>
<dbReference type="AlphaFoldDB" id="A0A066ZS85"/>
<feature type="domain" description="Major facilitator superfamily (MFS) profile" evidence="5">
    <location>
        <begin position="6"/>
        <end position="388"/>
    </location>
</feature>
<feature type="transmembrane region" description="Helical" evidence="4">
    <location>
        <begin position="12"/>
        <end position="36"/>
    </location>
</feature>
<evidence type="ECO:0000313" key="7">
    <source>
        <dbReference type="Proteomes" id="UP000027341"/>
    </source>
</evidence>
<dbReference type="InterPro" id="IPR011701">
    <property type="entry name" value="MFS"/>
</dbReference>
<feature type="transmembrane region" description="Helical" evidence="4">
    <location>
        <begin position="43"/>
        <end position="64"/>
    </location>
</feature>
<accession>A0A066ZS85</accession>
<dbReference type="PANTHER" id="PTHR23518:SF2">
    <property type="entry name" value="MAJOR FACILITATOR SUPERFAMILY TRANSPORTER"/>
    <property type="match status" value="1"/>
</dbReference>
<keyword evidence="7" id="KW-1185">Reference proteome</keyword>
<proteinExistence type="predicted"/>
<dbReference type="PANTHER" id="PTHR23518">
    <property type="entry name" value="C-METHYLTRANSFERASE"/>
    <property type="match status" value="1"/>
</dbReference>
<feature type="transmembrane region" description="Helical" evidence="4">
    <location>
        <begin position="280"/>
        <end position="297"/>
    </location>
</feature>
<feature type="transmembrane region" description="Helical" evidence="4">
    <location>
        <begin position="366"/>
        <end position="383"/>
    </location>
</feature>
<reference evidence="6 7" key="1">
    <citation type="submission" date="2014-04" db="EMBL/GenBank/DDBJ databases">
        <title>Draft genome sequence of Hydrogenovibrio marinus MH-110, a model organism for aerobic H2 metabolism.</title>
        <authorList>
            <person name="Cha H.J."/>
            <person name="Jo B.H."/>
            <person name="Hwang B.H."/>
        </authorList>
    </citation>
    <scope>NUCLEOTIDE SEQUENCE [LARGE SCALE GENOMIC DNA]</scope>
    <source>
        <strain evidence="6 7">MH-110</strain>
    </source>
</reference>
<organism evidence="6 7">
    <name type="scientific">Hydrogenovibrio marinus</name>
    <dbReference type="NCBI Taxonomy" id="28885"/>
    <lineage>
        <taxon>Bacteria</taxon>
        <taxon>Pseudomonadati</taxon>
        <taxon>Pseudomonadota</taxon>
        <taxon>Gammaproteobacteria</taxon>
        <taxon>Thiotrichales</taxon>
        <taxon>Piscirickettsiaceae</taxon>
        <taxon>Hydrogenovibrio</taxon>
    </lineage>
</organism>
<sequence length="402" mass="43918">MLAPRNIWALGWVSFFTDLATAITKPLIPIYVVLILNQGVDKLGYILAITTFVSYLFRWFGGWLSDKLQVTKPLLIVGYGLSMIMKPLMAFAVSWQSIAFYSATERLGKAIRSAPKDVLISASAQSSHQGRAFGVHKTLDIAGETLGGIVVFVLLILLGQSAEHIQIIFMSTLLPGAIAVLILILFVQDKVKSKYMTPRPATSDDDTPQKQFDQALWGWFFIYFFAVFFMLNDAFMLIQGHDKGVATFWLPLLMVTSGLTQTLISYTVGKKLDASGARTLMLISLLSGIASTALLFSSHPTGIFLAFVFQGIFMVTGLNALRTRIGQTKHAKGKAYGVFYLGTAIATALGNLIIGQLWEHLGNNQALTFSLAGLLILLVIAVLKPKLLIENGVDPQSIHPAT</sequence>
<keyword evidence="3 4" id="KW-0472">Membrane</keyword>
<dbReference type="STRING" id="28885.EI16_08795"/>
<evidence type="ECO:0000256" key="3">
    <source>
        <dbReference type="ARBA" id="ARBA00023136"/>
    </source>
</evidence>
<feature type="transmembrane region" description="Helical" evidence="4">
    <location>
        <begin position="333"/>
        <end position="354"/>
    </location>
</feature>
<feature type="transmembrane region" description="Helical" evidence="4">
    <location>
        <begin position="248"/>
        <end position="268"/>
    </location>
</feature>
<dbReference type="SUPFAM" id="SSF103473">
    <property type="entry name" value="MFS general substrate transporter"/>
    <property type="match status" value="1"/>
</dbReference>
<dbReference type="EMBL" id="JMIU01000001">
    <property type="protein sequence ID" value="KDN96362.1"/>
    <property type="molecule type" value="Genomic_DNA"/>
</dbReference>
<evidence type="ECO:0000256" key="2">
    <source>
        <dbReference type="ARBA" id="ARBA00022989"/>
    </source>
</evidence>
<dbReference type="Proteomes" id="UP000027341">
    <property type="component" value="Unassembled WGS sequence"/>
</dbReference>
<feature type="transmembrane region" description="Helical" evidence="4">
    <location>
        <begin position="165"/>
        <end position="187"/>
    </location>
</feature>